<dbReference type="AlphaFoldDB" id="A0A561UQ06"/>
<keyword evidence="1" id="KW-1133">Transmembrane helix</keyword>
<reference evidence="2 3" key="1">
    <citation type="submission" date="2019-06" db="EMBL/GenBank/DDBJ databases">
        <title>Sequencing the genomes of 1000 actinobacteria strains.</title>
        <authorList>
            <person name="Klenk H.-P."/>
        </authorList>
    </citation>
    <scope>NUCLEOTIDE SEQUENCE [LARGE SCALE GENOMIC DNA]</scope>
    <source>
        <strain evidence="2 3">DSM 44826</strain>
    </source>
</reference>
<gene>
    <name evidence="2" type="ORF">FHX73_115307</name>
</gene>
<accession>A0A561UQ06</accession>
<keyword evidence="3" id="KW-1185">Reference proteome</keyword>
<keyword evidence="1" id="KW-0472">Membrane</keyword>
<sequence length="184" mass="19260">MGRQDSGDYGALSYTAIGTLAVGLGGAGLWYLGRETLLQAGLTGTRGTLAVQRCVRHQEPRTVDNVCTGPVSTAQQRWTTDLHGLPAAYPVGRTIGVVCDGHDCRQPDTSAAAGCVMGLCVLLLVFAAGLRGLLLGARAVFGADFLRVAEPRRAKRVANGFLAFWLAVIAVFALATVTLFAAMP</sequence>
<protein>
    <submittedName>
        <fullName evidence="2">Uncharacterized protein</fullName>
    </submittedName>
</protein>
<dbReference type="OrthoDB" id="10008950at2"/>
<dbReference type="RefSeq" id="WP_145907693.1">
    <property type="nucleotide sequence ID" value="NZ_BAAAMZ010000007.1"/>
</dbReference>
<evidence type="ECO:0000313" key="3">
    <source>
        <dbReference type="Proteomes" id="UP000317940"/>
    </source>
</evidence>
<evidence type="ECO:0000313" key="2">
    <source>
        <dbReference type="EMBL" id="TWG01414.1"/>
    </source>
</evidence>
<comment type="caution">
    <text evidence="2">The sequence shown here is derived from an EMBL/GenBank/DDBJ whole genome shotgun (WGS) entry which is preliminary data.</text>
</comment>
<evidence type="ECO:0000256" key="1">
    <source>
        <dbReference type="SAM" id="Phobius"/>
    </source>
</evidence>
<feature type="transmembrane region" description="Helical" evidence="1">
    <location>
        <begin position="162"/>
        <end position="183"/>
    </location>
</feature>
<dbReference type="EMBL" id="VIWT01000001">
    <property type="protein sequence ID" value="TWG01414.1"/>
    <property type="molecule type" value="Genomic_DNA"/>
</dbReference>
<feature type="transmembrane region" description="Helical" evidence="1">
    <location>
        <begin position="116"/>
        <end position="141"/>
    </location>
</feature>
<organism evidence="2 3">
    <name type="scientific">Kitasatospora viridis</name>
    <dbReference type="NCBI Taxonomy" id="281105"/>
    <lineage>
        <taxon>Bacteria</taxon>
        <taxon>Bacillati</taxon>
        <taxon>Actinomycetota</taxon>
        <taxon>Actinomycetes</taxon>
        <taxon>Kitasatosporales</taxon>
        <taxon>Streptomycetaceae</taxon>
        <taxon>Kitasatospora</taxon>
    </lineage>
</organism>
<dbReference type="Proteomes" id="UP000317940">
    <property type="component" value="Unassembled WGS sequence"/>
</dbReference>
<name>A0A561UQ06_9ACTN</name>
<feature type="transmembrane region" description="Helical" evidence="1">
    <location>
        <begin position="12"/>
        <end position="32"/>
    </location>
</feature>
<proteinExistence type="predicted"/>
<keyword evidence="1" id="KW-0812">Transmembrane</keyword>